<protein>
    <submittedName>
        <fullName evidence="1">Uncharacterized protein</fullName>
    </submittedName>
</protein>
<keyword evidence="2" id="KW-1185">Reference proteome</keyword>
<dbReference type="EMBL" id="CM042883">
    <property type="protein sequence ID" value="KAI4373016.1"/>
    <property type="molecule type" value="Genomic_DNA"/>
</dbReference>
<evidence type="ECO:0000313" key="2">
    <source>
        <dbReference type="Proteomes" id="UP001057402"/>
    </source>
</evidence>
<reference evidence="2" key="1">
    <citation type="journal article" date="2023" name="Front. Plant Sci.">
        <title>Chromosomal-level genome assembly of Melastoma candidum provides insights into trichome evolution.</title>
        <authorList>
            <person name="Zhong Y."/>
            <person name="Wu W."/>
            <person name="Sun C."/>
            <person name="Zou P."/>
            <person name="Liu Y."/>
            <person name="Dai S."/>
            <person name="Zhou R."/>
        </authorList>
    </citation>
    <scope>NUCLEOTIDE SEQUENCE [LARGE SCALE GENOMIC DNA]</scope>
</reference>
<sequence>MTARLDGSIVQGVTMCIVRDDLQVTPVRVDSLINVMTKFNIKSVKAIEAKTVDVGSSEVSDIKAFLITSYHYFTTSLYADTHLQFYFDSAPIWVKSLRSKTVLIDVFLVTNSS</sequence>
<accession>A0ACB9R404</accession>
<dbReference type="Proteomes" id="UP001057402">
    <property type="component" value="Chromosome 4"/>
</dbReference>
<gene>
    <name evidence="1" type="ORF">MLD38_011187</name>
</gene>
<proteinExistence type="predicted"/>
<name>A0ACB9R404_9MYRT</name>
<evidence type="ECO:0000313" key="1">
    <source>
        <dbReference type="EMBL" id="KAI4373016.1"/>
    </source>
</evidence>
<organism evidence="1 2">
    <name type="scientific">Melastoma candidum</name>
    <dbReference type="NCBI Taxonomy" id="119954"/>
    <lineage>
        <taxon>Eukaryota</taxon>
        <taxon>Viridiplantae</taxon>
        <taxon>Streptophyta</taxon>
        <taxon>Embryophyta</taxon>
        <taxon>Tracheophyta</taxon>
        <taxon>Spermatophyta</taxon>
        <taxon>Magnoliopsida</taxon>
        <taxon>eudicotyledons</taxon>
        <taxon>Gunneridae</taxon>
        <taxon>Pentapetalae</taxon>
        <taxon>rosids</taxon>
        <taxon>malvids</taxon>
        <taxon>Myrtales</taxon>
        <taxon>Melastomataceae</taxon>
        <taxon>Melastomatoideae</taxon>
        <taxon>Melastomateae</taxon>
        <taxon>Melastoma</taxon>
    </lineage>
</organism>
<comment type="caution">
    <text evidence="1">The sequence shown here is derived from an EMBL/GenBank/DDBJ whole genome shotgun (WGS) entry which is preliminary data.</text>
</comment>